<dbReference type="EMBL" id="UGQT01000001">
    <property type="protein sequence ID" value="STZ58991.1"/>
    <property type="molecule type" value="Genomic_DNA"/>
</dbReference>
<name>A0A378TDW4_9MYCO</name>
<evidence type="ECO:0000313" key="1">
    <source>
        <dbReference type="EMBL" id="STZ58991.1"/>
    </source>
</evidence>
<accession>A0A378TDW4</accession>
<dbReference type="RefSeq" id="WP_115278618.1">
    <property type="nucleotide sequence ID" value="NZ_AP022600.1"/>
</dbReference>
<dbReference type="AlphaFoldDB" id="A0A378TDW4"/>
<evidence type="ECO:0000313" key="2">
    <source>
        <dbReference type="Proteomes" id="UP000254978"/>
    </source>
</evidence>
<proteinExistence type="predicted"/>
<dbReference type="Proteomes" id="UP000254978">
    <property type="component" value="Unassembled WGS sequence"/>
</dbReference>
<protein>
    <submittedName>
        <fullName evidence="1">Uncharacterized protein</fullName>
    </submittedName>
</protein>
<reference evidence="1 2" key="1">
    <citation type="submission" date="2018-06" db="EMBL/GenBank/DDBJ databases">
        <authorList>
            <consortium name="Pathogen Informatics"/>
            <person name="Doyle S."/>
        </authorList>
    </citation>
    <scope>NUCLEOTIDE SEQUENCE [LARGE SCALE GENOMIC DNA]</scope>
    <source>
        <strain evidence="1 2">NCTC10821</strain>
    </source>
</reference>
<gene>
    <name evidence="1" type="ORF">NCTC10821_02513</name>
</gene>
<keyword evidence="2" id="KW-1185">Reference proteome</keyword>
<sequence length="92" mass="9680">MLHDPANDDRLDLAAIGLRAALAATRGDHGALADALDTAEDCPGCLWQIAERLALNLAGALRHFEGGEAAEVRIEGALLAVLDRSAREPDQP</sequence>
<organism evidence="1 2">
    <name type="scientific">Mycolicibacterium tokaiense</name>
    <dbReference type="NCBI Taxonomy" id="39695"/>
    <lineage>
        <taxon>Bacteria</taxon>
        <taxon>Bacillati</taxon>
        <taxon>Actinomycetota</taxon>
        <taxon>Actinomycetes</taxon>
        <taxon>Mycobacteriales</taxon>
        <taxon>Mycobacteriaceae</taxon>
        <taxon>Mycolicibacterium</taxon>
    </lineage>
</organism>